<accession>A0ABY1MAW9</accession>
<name>A0ABY1MAW9_RHORH</name>
<dbReference type="RefSeq" id="WP_228525964.1">
    <property type="nucleotide sequence ID" value="NZ_FXAV01000003.1"/>
</dbReference>
<evidence type="ECO:0008006" key="5">
    <source>
        <dbReference type="Google" id="ProtNLM"/>
    </source>
</evidence>
<sequence length="252" mass="26211">MNEDEVRPSSSAEVRPSSSAEVRPSSSAEVRPPYSAELLADLHAGVLDEEFAARLWPRVRRDPEAVAYLARLDATRARLSALRDAPPTESIPPEIVAHIGTALAEDRSGVRSVPSRNARRRGWAVAGAAVAAAVAVMLVVVVRGTAFGSDDPTGVPVAAAEDEALFEPSTLRAMIGDTDPGLLGGADRLRDCLDANGFEGRSPIGSRAVRFAGDDAVLVLMSGPDAPALTALVVGTDCDADDPATLARKAIG</sequence>
<gene>
    <name evidence="3" type="ORF">SAMN02745947_01611</name>
</gene>
<keyword evidence="2" id="KW-0472">Membrane</keyword>
<dbReference type="Proteomes" id="UP000193566">
    <property type="component" value="Unassembled WGS sequence"/>
</dbReference>
<evidence type="ECO:0000256" key="1">
    <source>
        <dbReference type="SAM" id="MobiDB-lite"/>
    </source>
</evidence>
<protein>
    <recommendedName>
        <fullName evidence="5">Anti-sigma-M factor RsmA</fullName>
    </recommendedName>
</protein>
<reference evidence="3 4" key="1">
    <citation type="submission" date="2017-04" db="EMBL/GenBank/DDBJ databases">
        <authorList>
            <person name="Varghese N."/>
            <person name="Submissions S."/>
        </authorList>
    </citation>
    <scope>NUCLEOTIDE SEQUENCE [LARGE SCALE GENOMIC DNA]</scope>
    <source>
        <strain evidence="3 4">J3</strain>
    </source>
</reference>
<evidence type="ECO:0000313" key="4">
    <source>
        <dbReference type="Proteomes" id="UP000193566"/>
    </source>
</evidence>
<feature type="region of interest" description="Disordered" evidence="1">
    <location>
        <begin position="1"/>
        <end position="31"/>
    </location>
</feature>
<keyword evidence="2" id="KW-1133">Transmembrane helix</keyword>
<keyword evidence="4" id="KW-1185">Reference proteome</keyword>
<keyword evidence="2" id="KW-0812">Transmembrane</keyword>
<comment type="caution">
    <text evidence="3">The sequence shown here is derived from an EMBL/GenBank/DDBJ whole genome shotgun (WGS) entry which is preliminary data.</text>
</comment>
<evidence type="ECO:0000313" key="3">
    <source>
        <dbReference type="EMBL" id="SMG26489.1"/>
    </source>
</evidence>
<proteinExistence type="predicted"/>
<evidence type="ECO:0000256" key="2">
    <source>
        <dbReference type="SAM" id="Phobius"/>
    </source>
</evidence>
<feature type="compositionally biased region" description="Low complexity" evidence="1">
    <location>
        <begin position="8"/>
        <end position="29"/>
    </location>
</feature>
<feature type="transmembrane region" description="Helical" evidence="2">
    <location>
        <begin position="122"/>
        <end position="142"/>
    </location>
</feature>
<dbReference type="EMBL" id="FXAV01000003">
    <property type="protein sequence ID" value="SMG26489.1"/>
    <property type="molecule type" value="Genomic_DNA"/>
</dbReference>
<organism evidence="3 4">
    <name type="scientific">Rhodococcus rhodochrous J3</name>
    <dbReference type="NCBI Taxonomy" id="903528"/>
    <lineage>
        <taxon>Bacteria</taxon>
        <taxon>Bacillati</taxon>
        <taxon>Actinomycetota</taxon>
        <taxon>Actinomycetes</taxon>
        <taxon>Mycobacteriales</taxon>
        <taxon>Nocardiaceae</taxon>
        <taxon>Rhodococcus</taxon>
    </lineage>
</organism>